<feature type="transmembrane region" description="Helical" evidence="5">
    <location>
        <begin position="206"/>
        <end position="232"/>
    </location>
</feature>
<dbReference type="PRINTS" id="PR00834">
    <property type="entry name" value="PROTEASES2C"/>
</dbReference>
<keyword evidence="5" id="KW-1133">Transmembrane helix</keyword>
<keyword evidence="5" id="KW-0472">Membrane</keyword>
<protein>
    <recommendedName>
        <fullName evidence="6">PDZ domain-containing protein</fullName>
    </recommendedName>
</protein>
<dbReference type="SMART" id="SM00228">
    <property type="entry name" value="PDZ"/>
    <property type="match status" value="1"/>
</dbReference>
<evidence type="ECO:0000256" key="1">
    <source>
        <dbReference type="ARBA" id="ARBA00010541"/>
    </source>
</evidence>
<dbReference type="Proteomes" id="UP001501509">
    <property type="component" value="Unassembled WGS sequence"/>
</dbReference>
<evidence type="ECO:0000256" key="3">
    <source>
        <dbReference type="ARBA" id="ARBA00022801"/>
    </source>
</evidence>
<evidence type="ECO:0000313" key="8">
    <source>
        <dbReference type="Proteomes" id="UP001501509"/>
    </source>
</evidence>
<evidence type="ECO:0000256" key="5">
    <source>
        <dbReference type="SAM" id="Phobius"/>
    </source>
</evidence>
<evidence type="ECO:0000256" key="2">
    <source>
        <dbReference type="ARBA" id="ARBA00022670"/>
    </source>
</evidence>
<dbReference type="InterPro" id="IPR001478">
    <property type="entry name" value="PDZ"/>
</dbReference>
<dbReference type="InterPro" id="IPR043504">
    <property type="entry name" value="Peptidase_S1_PA_chymotrypsin"/>
</dbReference>
<accession>A0ABN3PUL6</accession>
<dbReference type="PANTHER" id="PTHR43343">
    <property type="entry name" value="PEPTIDASE S12"/>
    <property type="match status" value="1"/>
</dbReference>
<feature type="compositionally biased region" description="Basic and acidic residues" evidence="4">
    <location>
        <begin position="1"/>
        <end position="18"/>
    </location>
</feature>
<sequence length="569" mass="56366">MTEDSREPVKASPRDDRVVAGNGAEPAESTGPQDQADDLQQAADGPQADDPAEPIGDRAPEPDAEPSWTAEHGAVPPSGGGFAPPDAFAKDEAPRDTRPTAVETPLPEGVDPSRHRPGFVPHNHDPRTGGAADQGTPYGWPPQSSHQPPPPGAGAGPVPPPPGARPIGPPPPGGPRPMGGFGAPPGGPNWAPVPPPPAPVRGGPSIGVLAIIGLIVALVAGGVGAGIGVMAADDSDGGSVSLGGGSGSGTGPAVKNRPPDSIAGIAQKVLPSVVMIRVEGAGGQGGAGTGFIVNGGYIVTNNHVVSAGGGGGIKVVFNDKKQLPATIKGRDPLSDIAVLKPEGAHSLPALAIGDSDALAVGDPVIAIGSPLGLQSSVTTGIVSSLNRAVPTRGEGGGSGAGDGQVLNAIQTDAAINPGNSGGPLVDLRGRVIGINTAIATLNGGQESGSIGLGFAIPINHGKRVAEEIIRTGTAKRTQLGIGMDQRYPGPGVKISETESNGIVPIVKGGPAERAGLKPGDVITKINDQPIEDTSDLAAQIRSKAPGDKIKVTYLRGGKESTVEVTLAAA</sequence>
<dbReference type="InterPro" id="IPR001940">
    <property type="entry name" value="Peptidase_S1C"/>
</dbReference>
<dbReference type="PROSITE" id="PS50106">
    <property type="entry name" value="PDZ"/>
    <property type="match status" value="1"/>
</dbReference>
<feature type="region of interest" description="Disordered" evidence="4">
    <location>
        <begin position="1"/>
        <end position="196"/>
    </location>
</feature>
<evidence type="ECO:0000313" key="7">
    <source>
        <dbReference type="EMBL" id="GAA2602937.1"/>
    </source>
</evidence>
<dbReference type="InterPro" id="IPR036034">
    <property type="entry name" value="PDZ_sf"/>
</dbReference>
<dbReference type="SUPFAM" id="SSF50156">
    <property type="entry name" value="PDZ domain-like"/>
    <property type="match status" value="1"/>
</dbReference>
<keyword evidence="5" id="KW-0812">Transmembrane</keyword>
<dbReference type="EMBL" id="BAAATD010000005">
    <property type="protein sequence ID" value="GAA2602937.1"/>
    <property type="molecule type" value="Genomic_DNA"/>
</dbReference>
<feature type="compositionally biased region" description="Low complexity" evidence="4">
    <location>
        <begin position="32"/>
        <end position="49"/>
    </location>
</feature>
<dbReference type="InterPro" id="IPR051201">
    <property type="entry name" value="Chloro_Bact_Ser_Proteases"/>
</dbReference>
<dbReference type="InterPro" id="IPR009003">
    <property type="entry name" value="Peptidase_S1_PA"/>
</dbReference>
<organism evidence="7 8">
    <name type="scientific">Actinomadura fulvescens</name>
    <dbReference type="NCBI Taxonomy" id="46160"/>
    <lineage>
        <taxon>Bacteria</taxon>
        <taxon>Bacillati</taxon>
        <taxon>Actinomycetota</taxon>
        <taxon>Actinomycetes</taxon>
        <taxon>Streptosporangiales</taxon>
        <taxon>Thermomonosporaceae</taxon>
        <taxon>Actinomadura</taxon>
    </lineage>
</organism>
<evidence type="ECO:0000256" key="4">
    <source>
        <dbReference type="SAM" id="MobiDB-lite"/>
    </source>
</evidence>
<comment type="similarity">
    <text evidence="1">Belongs to the peptidase S1C family.</text>
</comment>
<keyword evidence="3" id="KW-0378">Hydrolase</keyword>
<comment type="caution">
    <text evidence="7">The sequence shown here is derived from an EMBL/GenBank/DDBJ whole genome shotgun (WGS) entry which is preliminary data.</text>
</comment>
<dbReference type="Pfam" id="PF13365">
    <property type="entry name" value="Trypsin_2"/>
    <property type="match status" value="1"/>
</dbReference>
<dbReference type="Pfam" id="PF13180">
    <property type="entry name" value="PDZ_2"/>
    <property type="match status" value="1"/>
</dbReference>
<dbReference type="PANTHER" id="PTHR43343:SF3">
    <property type="entry name" value="PROTEASE DO-LIKE 8, CHLOROPLASTIC"/>
    <property type="match status" value="1"/>
</dbReference>
<dbReference type="RefSeq" id="WP_344543130.1">
    <property type="nucleotide sequence ID" value="NZ_BAAATD010000005.1"/>
</dbReference>
<proteinExistence type="inferred from homology"/>
<gene>
    <name evidence="7" type="ORF">GCM10010411_41120</name>
</gene>
<feature type="compositionally biased region" description="Pro residues" evidence="4">
    <location>
        <begin position="185"/>
        <end position="196"/>
    </location>
</feature>
<dbReference type="Gene3D" id="2.40.10.10">
    <property type="entry name" value="Trypsin-like serine proteases"/>
    <property type="match status" value="2"/>
</dbReference>
<dbReference type="SUPFAM" id="SSF50494">
    <property type="entry name" value="Trypsin-like serine proteases"/>
    <property type="match status" value="1"/>
</dbReference>
<feature type="compositionally biased region" description="Pro residues" evidence="4">
    <location>
        <begin position="147"/>
        <end position="175"/>
    </location>
</feature>
<keyword evidence="8" id="KW-1185">Reference proteome</keyword>
<reference evidence="7 8" key="1">
    <citation type="journal article" date="2019" name="Int. J. Syst. Evol. Microbiol.">
        <title>The Global Catalogue of Microorganisms (GCM) 10K type strain sequencing project: providing services to taxonomists for standard genome sequencing and annotation.</title>
        <authorList>
            <consortium name="The Broad Institute Genomics Platform"/>
            <consortium name="The Broad Institute Genome Sequencing Center for Infectious Disease"/>
            <person name="Wu L."/>
            <person name="Ma J."/>
        </authorList>
    </citation>
    <scope>NUCLEOTIDE SEQUENCE [LARGE SCALE GENOMIC DNA]</scope>
    <source>
        <strain evidence="7 8">JCM 6833</strain>
    </source>
</reference>
<feature type="compositionally biased region" description="Basic and acidic residues" evidence="4">
    <location>
        <begin position="88"/>
        <end position="98"/>
    </location>
</feature>
<evidence type="ECO:0000259" key="6">
    <source>
        <dbReference type="PROSITE" id="PS50106"/>
    </source>
</evidence>
<name>A0ABN3PUL6_9ACTN</name>
<dbReference type="Gene3D" id="2.30.42.10">
    <property type="match status" value="1"/>
</dbReference>
<keyword evidence="2" id="KW-0645">Protease</keyword>
<feature type="domain" description="PDZ" evidence="6">
    <location>
        <begin position="491"/>
        <end position="557"/>
    </location>
</feature>